<accession>A0A1H9GLM4</accession>
<dbReference type="AlphaFoldDB" id="A0A1H9GLM4"/>
<sequence>MKKRFFLLSIVFSLVITSMQSEETILSVFENSYKEENIEICLKNGLNKLNINLDSEIPTERLSAINFILKNTYENNIHKMRGEEDNKVYTKDTGEEAVFDKDGNLVTNDWNKGSYNYGTYDKPIQKFELDIWPWLVWGNTRTDPTSFAERFYYYLTDLDIGIQKYIFLKKKSDLEKINYSELKESDKLVYHFFNYLIFNENYTFDLSEKNIKNYKKSADNYWNFLSQLFSLSGFRNE</sequence>
<dbReference type="EMBL" id="FOFU01000005">
    <property type="protein sequence ID" value="SEQ50914.1"/>
    <property type="molecule type" value="Genomic_DNA"/>
</dbReference>
<gene>
    <name evidence="1" type="ORF">SAMN04487977_10548</name>
</gene>
<dbReference type="Proteomes" id="UP000182360">
    <property type="component" value="Unassembled WGS sequence"/>
</dbReference>
<evidence type="ECO:0000313" key="2">
    <source>
        <dbReference type="Proteomes" id="UP000182360"/>
    </source>
</evidence>
<proteinExistence type="predicted"/>
<evidence type="ECO:0000313" key="1">
    <source>
        <dbReference type="EMBL" id="SEQ50914.1"/>
    </source>
</evidence>
<name>A0A1H9GLM4_9SPIR</name>
<reference evidence="1 2" key="1">
    <citation type="submission" date="2016-10" db="EMBL/GenBank/DDBJ databases">
        <authorList>
            <person name="de Groot N.N."/>
        </authorList>
    </citation>
    <scope>NUCLEOTIDE SEQUENCE [LARGE SCALE GENOMIC DNA]</scope>
    <source>
        <strain evidence="1 2">B25</strain>
    </source>
</reference>
<dbReference type="RefSeq" id="WP_074643683.1">
    <property type="nucleotide sequence ID" value="NZ_FOFU01000005.1"/>
</dbReference>
<protein>
    <submittedName>
        <fullName evidence="1">Uncharacterized protein</fullName>
    </submittedName>
</protein>
<dbReference type="OrthoDB" id="359519at2"/>
<keyword evidence="2" id="KW-1185">Reference proteome</keyword>
<organism evidence="1 2">
    <name type="scientific">Treponema bryantii</name>
    <dbReference type="NCBI Taxonomy" id="163"/>
    <lineage>
        <taxon>Bacteria</taxon>
        <taxon>Pseudomonadati</taxon>
        <taxon>Spirochaetota</taxon>
        <taxon>Spirochaetia</taxon>
        <taxon>Spirochaetales</taxon>
        <taxon>Treponemataceae</taxon>
        <taxon>Treponema</taxon>
    </lineage>
</organism>